<protein>
    <submittedName>
        <fullName evidence="2">Uncharacterized protein</fullName>
    </submittedName>
</protein>
<accession>A0A0D2MCX2</accession>
<evidence type="ECO:0000313" key="2">
    <source>
        <dbReference type="EMBL" id="KJA21353.1"/>
    </source>
</evidence>
<evidence type="ECO:0000313" key="3">
    <source>
        <dbReference type="Proteomes" id="UP000054270"/>
    </source>
</evidence>
<dbReference type="Proteomes" id="UP000054270">
    <property type="component" value="Unassembled WGS sequence"/>
</dbReference>
<sequence length="65" mass="6847">MSSCIDFLAAPQYLGEYTLLYSHIPTYGLTSGLDGAMIGSAFPVAISSVLVILVAVIRGAKAQRK</sequence>
<dbReference type="AlphaFoldDB" id="A0A0D2MCX2"/>
<gene>
    <name evidence="2" type="ORF">HYPSUDRAFT_42226</name>
</gene>
<keyword evidence="3" id="KW-1185">Reference proteome</keyword>
<keyword evidence="1" id="KW-0812">Transmembrane</keyword>
<proteinExistence type="predicted"/>
<keyword evidence="1" id="KW-0472">Membrane</keyword>
<dbReference type="EMBL" id="KN817559">
    <property type="protein sequence ID" value="KJA21353.1"/>
    <property type="molecule type" value="Genomic_DNA"/>
</dbReference>
<name>A0A0D2MCX2_HYPSF</name>
<keyword evidence="1" id="KW-1133">Transmembrane helix</keyword>
<organism evidence="2 3">
    <name type="scientific">Hypholoma sublateritium (strain FD-334 SS-4)</name>
    <dbReference type="NCBI Taxonomy" id="945553"/>
    <lineage>
        <taxon>Eukaryota</taxon>
        <taxon>Fungi</taxon>
        <taxon>Dikarya</taxon>
        <taxon>Basidiomycota</taxon>
        <taxon>Agaricomycotina</taxon>
        <taxon>Agaricomycetes</taxon>
        <taxon>Agaricomycetidae</taxon>
        <taxon>Agaricales</taxon>
        <taxon>Agaricineae</taxon>
        <taxon>Strophariaceae</taxon>
        <taxon>Hypholoma</taxon>
    </lineage>
</organism>
<evidence type="ECO:0000256" key="1">
    <source>
        <dbReference type="SAM" id="Phobius"/>
    </source>
</evidence>
<reference evidence="3" key="1">
    <citation type="submission" date="2014-04" db="EMBL/GenBank/DDBJ databases">
        <title>Evolutionary Origins and Diversification of the Mycorrhizal Mutualists.</title>
        <authorList>
            <consortium name="DOE Joint Genome Institute"/>
            <consortium name="Mycorrhizal Genomics Consortium"/>
            <person name="Kohler A."/>
            <person name="Kuo A."/>
            <person name="Nagy L.G."/>
            <person name="Floudas D."/>
            <person name="Copeland A."/>
            <person name="Barry K.W."/>
            <person name="Cichocki N."/>
            <person name="Veneault-Fourrey C."/>
            <person name="LaButti K."/>
            <person name="Lindquist E.A."/>
            <person name="Lipzen A."/>
            <person name="Lundell T."/>
            <person name="Morin E."/>
            <person name="Murat C."/>
            <person name="Riley R."/>
            <person name="Ohm R."/>
            <person name="Sun H."/>
            <person name="Tunlid A."/>
            <person name="Henrissat B."/>
            <person name="Grigoriev I.V."/>
            <person name="Hibbett D.S."/>
            <person name="Martin F."/>
        </authorList>
    </citation>
    <scope>NUCLEOTIDE SEQUENCE [LARGE SCALE GENOMIC DNA]</scope>
    <source>
        <strain evidence="3">FD-334 SS-4</strain>
    </source>
</reference>
<feature type="transmembrane region" description="Helical" evidence="1">
    <location>
        <begin position="36"/>
        <end position="57"/>
    </location>
</feature>